<dbReference type="EMBL" id="QPIX01000001">
    <property type="protein sequence ID" value="RCW28107.1"/>
    <property type="molecule type" value="Genomic_DNA"/>
</dbReference>
<gene>
    <name evidence="1" type="ORF">DFR48_101116</name>
</gene>
<accession>A0A6I7HVH4</accession>
<dbReference type="Proteomes" id="UP000252582">
    <property type="component" value="Unassembled WGS sequence"/>
</dbReference>
<evidence type="ECO:0000313" key="1">
    <source>
        <dbReference type="EMBL" id="RCW28107.1"/>
    </source>
</evidence>
<keyword evidence="2" id="KW-1185">Reference proteome</keyword>
<evidence type="ECO:0000313" key="2">
    <source>
        <dbReference type="Proteomes" id="UP000252582"/>
    </source>
</evidence>
<reference evidence="1 2" key="1">
    <citation type="submission" date="2018-07" db="EMBL/GenBank/DDBJ databases">
        <title>Genomic Encyclopedia of Type Strains, Phase IV (KMG-IV): sequencing the most valuable type-strain genomes for metagenomic binning, comparative biology and taxonomic classification.</title>
        <authorList>
            <person name="Goeker M."/>
        </authorList>
    </citation>
    <scope>NUCLEOTIDE SEQUENCE [LARGE SCALE GENOMIC DNA]</scope>
    <source>
        <strain evidence="1 2">DSM 25528</strain>
    </source>
</reference>
<comment type="caution">
    <text evidence="1">The sequence shown here is derived from an EMBL/GenBank/DDBJ whole genome shotgun (WGS) entry which is preliminary data.</text>
</comment>
<dbReference type="AlphaFoldDB" id="A0A6I7HVH4"/>
<sequence>MASSPTKFVRFLVWCSVEKDYREDALTALDEGFEQAYSEFGPISAHIWSVGQAVRSLPYGLIMTLAKFGASIAALVS</sequence>
<proteinExistence type="predicted"/>
<organism evidence="1 2">
    <name type="scientific">Ciceribacter lividus</name>
    <dbReference type="NCBI Taxonomy" id="1197950"/>
    <lineage>
        <taxon>Bacteria</taxon>
        <taxon>Pseudomonadati</taxon>
        <taxon>Pseudomonadota</taxon>
        <taxon>Alphaproteobacteria</taxon>
        <taxon>Hyphomicrobiales</taxon>
        <taxon>Rhizobiaceae</taxon>
        <taxon>Ciceribacter</taxon>
    </lineage>
</organism>
<protein>
    <submittedName>
        <fullName evidence="1">Uncharacterized protein</fullName>
    </submittedName>
</protein>
<name>A0A6I7HVH4_9HYPH</name>